<organism evidence="1 2">
    <name type="scientific">Pristionchus mayeri</name>
    <dbReference type="NCBI Taxonomy" id="1317129"/>
    <lineage>
        <taxon>Eukaryota</taxon>
        <taxon>Metazoa</taxon>
        <taxon>Ecdysozoa</taxon>
        <taxon>Nematoda</taxon>
        <taxon>Chromadorea</taxon>
        <taxon>Rhabditida</taxon>
        <taxon>Rhabditina</taxon>
        <taxon>Diplogasteromorpha</taxon>
        <taxon>Diplogasteroidea</taxon>
        <taxon>Neodiplogasteridae</taxon>
        <taxon>Pristionchus</taxon>
    </lineage>
</organism>
<dbReference type="Proteomes" id="UP001328107">
    <property type="component" value="Unassembled WGS sequence"/>
</dbReference>
<comment type="caution">
    <text evidence="1">The sequence shown here is derived from an EMBL/GenBank/DDBJ whole genome shotgun (WGS) entry which is preliminary data.</text>
</comment>
<evidence type="ECO:0008006" key="3">
    <source>
        <dbReference type="Google" id="ProtNLM"/>
    </source>
</evidence>
<sequence>PMVAELKRQLAVIGRMPENQKLSDDRPGVSADSDSGWMDSFCKDFSSQCRRSDAVDPKEHSWADLPWPAVDRICCHLFRRYNCSDLANLAQVSTHYLSGVNDFMIRDYNKPGIYAVELPVYRDGVLCVDIRLVSSNLLFYGLSDLDSARFIRRRRNGKEKWLEVRLNGVEDPIFAKVSGLLSTSIKEVVTQRYWTSGFVRISSENFSLIAQDRTFFCDGSPTE</sequence>
<feature type="non-terminal residue" evidence="1">
    <location>
        <position position="1"/>
    </location>
</feature>
<reference evidence="2" key="1">
    <citation type="submission" date="2022-10" db="EMBL/GenBank/DDBJ databases">
        <title>Genome assembly of Pristionchus species.</title>
        <authorList>
            <person name="Yoshida K."/>
            <person name="Sommer R.J."/>
        </authorList>
    </citation>
    <scope>NUCLEOTIDE SEQUENCE [LARGE SCALE GENOMIC DNA]</scope>
    <source>
        <strain evidence="2">RS5460</strain>
    </source>
</reference>
<dbReference type="AlphaFoldDB" id="A0AAN4Z9H2"/>
<gene>
    <name evidence="1" type="ORF">PMAYCL1PPCAC_03957</name>
</gene>
<evidence type="ECO:0000313" key="2">
    <source>
        <dbReference type="Proteomes" id="UP001328107"/>
    </source>
</evidence>
<protein>
    <recommendedName>
        <fullName evidence="3">F-box domain-containing protein</fullName>
    </recommendedName>
</protein>
<dbReference type="EMBL" id="BTRK01000001">
    <property type="protein sequence ID" value="GMR33762.1"/>
    <property type="molecule type" value="Genomic_DNA"/>
</dbReference>
<name>A0AAN4Z9H2_9BILA</name>
<accession>A0AAN4Z9H2</accession>
<proteinExistence type="predicted"/>
<keyword evidence="2" id="KW-1185">Reference proteome</keyword>
<evidence type="ECO:0000313" key="1">
    <source>
        <dbReference type="EMBL" id="GMR33762.1"/>
    </source>
</evidence>